<evidence type="ECO:0000256" key="6">
    <source>
        <dbReference type="PROSITE-ProRule" id="PRU00146"/>
    </source>
</evidence>
<dbReference type="InterPro" id="IPR011011">
    <property type="entry name" value="Znf_FYVE_PHD"/>
</dbReference>
<feature type="domain" description="N-acetyltransferase" evidence="9">
    <location>
        <begin position="840"/>
        <end position="1001"/>
    </location>
</feature>
<feature type="region of interest" description="Disordered" evidence="7">
    <location>
        <begin position="1"/>
        <end position="73"/>
    </location>
</feature>
<dbReference type="InterPro" id="IPR032308">
    <property type="entry name" value="TDBD"/>
</dbReference>
<keyword evidence="11" id="KW-1185">Reference proteome</keyword>
<dbReference type="FunFam" id="3.30.40.10:FF:000465">
    <property type="entry name" value="Increased DNA methylation 1"/>
    <property type="match status" value="1"/>
</dbReference>
<accession>A0AAN7RK22</accession>
<feature type="compositionally biased region" description="Basic and acidic residues" evidence="7">
    <location>
        <begin position="1"/>
        <end position="11"/>
    </location>
</feature>
<evidence type="ECO:0000256" key="7">
    <source>
        <dbReference type="SAM" id="MobiDB-lite"/>
    </source>
</evidence>
<dbReference type="Gene3D" id="3.40.630.30">
    <property type="match status" value="1"/>
</dbReference>
<dbReference type="CDD" id="cd04301">
    <property type="entry name" value="NAT_SF"/>
    <property type="match status" value="1"/>
</dbReference>
<protein>
    <recommendedName>
        <fullName evidence="12">PHD-type domain-containing protein</fullName>
    </recommendedName>
</protein>
<dbReference type="Proteomes" id="UP001346149">
    <property type="component" value="Unassembled WGS sequence"/>
</dbReference>
<feature type="compositionally biased region" description="Basic and acidic residues" evidence="7">
    <location>
        <begin position="201"/>
        <end position="216"/>
    </location>
</feature>
<feature type="compositionally biased region" description="Basic and acidic residues" evidence="7">
    <location>
        <begin position="1127"/>
        <end position="1136"/>
    </location>
</feature>
<sequence length="1401" mass="154704">MSMEESLRSGDRSGVAVKKRSSSGCLIVKRKGDGMCGDVSSGSIENERKRPRLLLSSSETSEEDLSSPLPPRGGVAAGSIRACNGYAIPGKHIAEDVGLTDWNGEGKRKMNRLDVFQCDKSDEDMILMPKRQHDGEGKRFLASPSLGRSDVGMKFESSSSRHAVAANRKGTYLERGEDLSCDRGRGIERTPPSSTRKKRLNNSDKPNRVLGKDGGLKVHVNKKKPGVPSSDYDQWKRKDNRNGPHYDGIITNTAVVLHSADEKYNNSLEIEKNCLSKQTSVQTETSDSSEEDSWCFNMLMEGKSEDAVRRNLKREGASMTGIDREKVASKFCKSKDGDPDDLDVSLKPKFQEFEHFDSSMKGSFESEKKVRVVTPSKVIKRGSGTEKQKLRENIRKMLLSAGWVIDYKPRRNRDYLDAVYTSPSGTSYWSIIKAYEALQRQLDDEAAKNGGDRSAFLVSNEIISQLTRKTQKKMKKDLKNKQHNGTQSQNAIEPARKKTKCVMDETESTESDSSETKLSSFMKQRVKSIRSKTTDSGLAGPQKKSAKIFSSNISMQGSKSRKLGRCTLLIRKSDKGSNSENDDFVPYNGKKTLLSWLIDSGVVQLSQKVQYKNRKKTQVLLEGWITREGIHCGCCSKILTVSKFEIHAGSKLRQPFQNVYLDSGVSLLRCQIDAWNKQEESDRAGFHNVDVDGDDPNDDTCGLCGDGGDLICCDGCPSTFHQSCLDIQMLPQGDWYCPNCTCRYCGSAGKHVSQNRAVTVNELLTCNLCERKFHKSCLKDMDVPAVDSIVLDPSFCSQKCAELFEHLQKYLGIKHELETGFSWSIIRRTHPRSGSSLRGLAQRVESNSKVSVALSIMDECFLPIVDRRTGINLIHNVLYNCGSNFRRINYSGFYTLVLERGDEIISVASLRFHGTQLAEMPFIGTRPMYRRQGMCRRLFSAIESALRSLNVEMLVIPAISELMHTWTSVFGFTPAMESVRQEMRYLNMLVFPGLDMLQKLLLEQKTTVSKGTAATFSGIAATKINECKDIASIPLASDKCHVDLSTEQVQEKGDKVEYPDCDPKSQGGSFIDAFVVDSSLDDGRVHTSTELAVKSAKSELKQTVDTPSVSNGSLQEVSDGYLSPKQVQEKGDKSEYMDSDPNSQGGSFNDVICSSNGTGVHASSGDGSDPKQTGGALFDSNGSSWEVEVKSDGYLSPKQAQEKDDKADYMDYGPDFHGGSFNDAFVVNSSAYDVRVHDSSELAAKSATFEIERTRYAPAVSSGSSQKVGVEPVQIPPPEVYYSKPVENGNIVVSGMEACKQSTPLLEGSSTEDSKELVGANDAQSPIDFLPSSDVSRSALQNEEKPKQVLKEGIRKESAVDSDLNCRVTPNDGSRSDEHTDGRKGCPQDMELGTSSHKRMP</sequence>
<dbReference type="Pfam" id="PF23209">
    <property type="entry name" value="IDM1_C"/>
    <property type="match status" value="1"/>
</dbReference>
<dbReference type="InterPro" id="IPR016181">
    <property type="entry name" value="Acyl_CoA_acyltransferase"/>
</dbReference>
<feature type="compositionally biased region" description="Polar residues" evidence="7">
    <location>
        <begin position="1103"/>
        <end position="1116"/>
    </location>
</feature>
<dbReference type="PROSITE" id="PS50016">
    <property type="entry name" value="ZF_PHD_2"/>
    <property type="match status" value="1"/>
</dbReference>
<evidence type="ECO:0000256" key="4">
    <source>
        <dbReference type="ARBA" id="ARBA00022833"/>
    </source>
</evidence>
<organism evidence="10 11">
    <name type="scientific">Trapa natans</name>
    <name type="common">Water chestnut</name>
    <dbReference type="NCBI Taxonomy" id="22666"/>
    <lineage>
        <taxon>Eukaryota</taxon>
        <taxon>Viridiplantae</taxon>
        <taxon>Streptophyta</taxon>
        <taxon>Embryophyta</taxon>
        <taxon>Tracheophyta</taxon>
        <taxon>Spermatophyta</taxon>
        <taxon>Magnoliopsida</taxon>
        <taxon>eudicotyledons</taxon>
        <taxon>Gunneridae</taxon>
        <taxon>Pentapetalae</taxon>
        <taxon>rosids</taxon>
        <taxon>malvids</taxon>
        <taxon>Myrtales</taxon>
        <taxon>Lythraceae</taxon>
        <taxon>Trapa</taxon>
    </lineage>
</organism>
<keyword evidence="2" id="KW-0479">Metal-binding</keyword>
<dbReference type="SUPFAM" id="SSF55729">
    <property type="entry name" value="Acyl-CoA N-acyltransferases (Nat)"/>
    <property type="match status" value="1"/>
</dbReference>
<keyword evidence="3 6" id="KW-0863">Zinc-finger</keyword>
<evidence type="ECO:0000256" key="2">
    <source>
        <dbReference type="ARBA" id="ARBA00022723"/>
    </source>
</evidence>
<dbReference type="PANTHER" id="PTHR46309:SF1">
    <property type="entry name" value="PHD FINGER PROTEIN 12"/>
    <property type="match status" value="1"/>
</dbReference>
<feature type="compositionally biased region" description="Basic and acidic residues" evidence="7">
    <location>
        <begin position="233"/>
        <end position="244"/>
    </location>
</feature>
<feature type="region of interest" description="Disordered" evidence="7">
    <location>
        <begin position="1094"/>
        <end position="1181"/>
    </location>
</feature>
<dbReference type="PANTHER" id="PTHR46309">
    <property type="entry name" value="PHD FINGER PROTEIN 12"/>
    <property type="match status" value="1"/>
</dbReference>
<feature type="region of interest" description="Disordered" evidence="7">
    <location>
        <begin position="1303"/>
        <end position="1401"/>
    </location>
</feature>
<evidence type="ECO:0000259" key="8">
    <source>
        <dbReference type="PROSITE" id="PS50016"/>
    </source>
</evidence>
<feature type="compositionally biased region" description="Basic and acidic residues" evidence="7">
    <location>
        <begin position="1374"/>
        <end position="1386"/>
    </location>
</feature>
<dbReference type="GO" id="GO:0003714">
    <property type="term" value="F:transcription corepressor activity"/>
    <property type="evidence" value="ECO:0007669"/>
    <property type="project" value="InterPro"/>
</dbReference>
<dbReference type="InterPro" id="IPR019787">
    <property type="entry name" value="Znf_PHD-finger"/>
</dbReference>
<keyword evidence="5" id="KW-0539">Nucleus</keyword>
<dbReference type="GO" id="GO:0005634">
    <property type="term" value="C:nucleus"/>
    <property type="evidence" value="ECO:0007669"/>
    <property type="project" value="UniProtKB-SubCell"/>
</dbReference>
<comment type="caution">
    <text evidence="10">The sequence shown here is derived from an EMBL/GenBank/DDBJ whole genome shotgun (WGS) entry which is preliminary data.</text>
</comment>
<dbReference type="Gene3D" id="3.30.40.10">
    <property type="entry name" value="Zinc/RING finger domain, C3HC4 (zinc finger)"/>
    <property type="match status" value="1"/>
</dbReference>
<dbReference type="Pfam" id="PF00628">
    <property type="entry name" value="PHD"/>
    <property type="match status" value="1"/>
</dbReference>
<dbReference type="CDD" id="cd15532">
    <property type="entry name" value="PHD2_CHD_II"/>
    <property type="match status" value="1"/>
</dbReference>
<keyword evidence="4" id="KW-0862">Zinc</keyword>
<evidence type="ECO:0000256" key="5">
    <source>
        <dbReference type="ARBA" id="ARBA00023242"/>
    </source>
</evidence>
<dbReference type="GO" id="GO:0016747">
    <property type="term" value="F:acyltransferase activity, transferring groups other than amino-acyl groups"/>
    <property type="evidence" value="ECO:0007669"/>
    <property type="project" value="InterPro"/>
</dbReference>
<dbReference type="InterPro" id="IPR042163">
    <property type="entry name" value="PHF12"/>
</dbReference>
<dbReference type="InterPro" id="IPR000182">
    <property type="entry name" value="GNAT_dom"/>
</dbReference>
<dbReference type="SMART" id="SM00249">
    <property type="entry name" value="PHD"/>
    <property type="match status" value="2"/>
</dbReference>
<dbReference type="SUPFAM" id="SSF57903">
    <property type="entry name" value="FYVE/PHD zinc finger"/>
    <property type="match status" value="1"/>
</dbReference>
<name>A0AAN7RK22_TRANT</name>
<feature type="region of interest" description="Disordered" evidence="7">
    <location>
        <begin position="476"/>
        <end position="524"/>
    </location>
</feature>
<dbReference type="InterPro" id="IPR013083">
    <property type="entry name" value="Znf_RING/FYVE/PHD"/>
</dbReference>
<comment type="subcellular location">
    <subcellularLocation>
        <location evidence="1">Nucleus</location>
    </subcellularLocation>
</comment>
<reference evidence="10 11" key="1">
    <citation type="journal article" date="2023" name="Hortic Res">
        <title>Pangenome of water caltrop reveals structural variations and asymmetric subgenome divergence after allopolyploidization.</title>
        <authorList>
            <person name="Zhang X."/>
            <person name="Chen Y."/>
            <person name="Wang L."/>
            <person name="Yuan Y."/>
            <person name="Fang M."/>
            <person name="Shi L."/>
            <person name="Lu R."/>
            <person name="Comes H.P."/>
            <person name="Ma Y."/>
            <person name="Chen Y."/>
            <person name="Huang G."/>
            <person name="Zhou Y."/>
            <person name="Zheng Z."/>
            <person name="Qiu Y."/>
        </authorList>
    </citation>
    <scope>NUCLEOTIDE SEQUENCE [LARGE SCALE GENOMIC DNA]</scope>
    <source>
        <strain evidence="10">F231</strain>
    </source>
</reference>
<feature type="compositionally biased region" description="Acidic residues" evidence="7">
    <location>
        <begin position="504"/>
        <end position="513"/>
    </location>
</feature>
<evidence type="ECO:0000256" key="1">
    <source>
        <dbReference type="ARBA" id="ARBA00004123"/>
    </source>
</evidence>
<feature type="compositionally biased region" description="Basic and acidic residues" evidence="7">
    <location>
        <begin position="1342"/>
        <end position="1359"/>
    </location>
</feature>
<evidence type="ECO:0000313" key="10">
    <source>
        <dbReference type="EMBL" id="KAK4799398.1"/>
    </source>
</evidence>
<evidence type="ECO:0000313" key="11">
    <source>
        <dbReference type="Proteomes" id="UP001346149"/>
    </source>
</evidence>
<dbReference type="InterPro" id="IPR001965">
    <property type="entry name" value="Znf_PHD"/>
</dbReference>
<evidence type="ECO:0000256" key="3">
    <source>
        <dbReference type="ARBA" id="ARBA00022771"/>
    </source>
</evidence>
<feature type="region of interest" description="Disordered" evidence="7">
    <location>
        <begin position="181"/>
        <end position="246"/>
    </location>
</feature>
<evidence type="ECO:0008006" key="12">
    <source>
        <dbReference type="Google" id="ProtNLM"/>
    </source>
</evidence>
<dbReference type="Pfam" id="PF22970">
    <property type="entry name" value="DUF7028"/>
    <property type="match status" value="1"/>
</dbReference>
<gene>
    <name evidence="10" type="ORF">SAY86_024763</name>
</gene>
<feature type="region of interest" description="Disordered" evidence="7">
    <location>
        <begin position="1188"/>
        <end position="1207"/>
    </location>
</feature>
<evidence type="ECO:0000259" key="9">
    <source>
        <dbReference type="PROSITE" id="PS51186"/>
    </source>
</evidence>
<dbReference type="GO" id="GO:0008270">
    <property type="term" value="F:zinc ion binding"/>
    <property type="evidence" value="ECO:0007669"/>
    <property type="project" value="UniProtKB-KW"/>
</dbReference>
<dbReference type="EMBL" id="JAXQNO010000004">
    <property type="protein sequence ID" value="KAK4799398.1"/>
    <property type="molecule type" value="Genomic_DNA"/>
</dbReference>
<dbReference type="InterPro" id="IPR056511">
    <property type="entry name" value="IDM1_C"/>
</dbReference>
<dbReference type="PROSITE" id="PS51186">
    <property type="entry name" value="GNAT"/>
    <property type="match status" value="1"/>
</dbReference>
<dbReference type="Pfam" id="PF16135">
    <property type="entry name" value="TDBD"/>
    <property type="match status" value="1"/>
</dbReference>
<feature type="domain" description="PHD-type" evidence="8">
    <location>
        <begin position="698"/>
        <end position="743"/>
    </location>
</feature>
<dbReference type="InterPro" id="IPR054292">
    <property type="entry name" value="DUF7028"/>
</dbReference>
<dbReference type="GO" id="GO:0006357">
    <property type="term" value="P:regulation of transcription by RNA polymerase II"/>
    <property type="evidence" value="ECO:0007669"/>
    <property type="project" value="TreeGrafter"/>
</dbReference>
<proteinExistence type="predicted"/>
<feature type="compositionally biased region" description="Polar residues" evidence="7">
    <location>
        <begin position="1140"/>
        <end position="1158"/>
    </location>
</feature>